<evidence type="ECO:0000256" key="2">
    <source>
        <dbReference type="ARBA" id="ARBA00008038"/>
    </source>
</evidence>
<comment type="subcellular location">
    <subcellularLocation>
        <location evidence="1">Cell membrane</location>
        <topology evidence="1">Multi-pass membrane protein</topology>
    </subcellularLocation>
</comment>
<dbReference type="PANTHER" id="PTHR30433">
    <property type="entry name" value="CHEMOTAXIS PROTEIN MOTA"/>
    <property type="match status" value="1"/>
</dbReference>
<dbReference type="InterPro" id="IPR000540">
    <property type="entry name" value="Flag_MotA_CS"/>
</dbReference>
<keyword evidence="6" id="KW-0283">Flagellar rotation</keyword>
<dbReference type="Proteomes" id="UP000219621">
    <property type="component" value="Unassembled WGS sequence"/>
</dbReference>
<protein>
    <submittedName>
        <fullName evidence="11">Chemotaxis protein MotA</fullName>
    </submittedName>
</protein>
<keyword evidence="5 9" id="KW-0812">Transmembrane</keyword>
<dbReference type="Pfam" id="PF01618">
    <property type="entry name" value="MotA_ExbB"/>
    <property type="match status" value="1"/>
</dbReference>
<dbReference type="EMBL" id="OCNJ01000018">
    <property type="protein sequence ID" value="SOE01453.1"/>
    <property type="molecule type" value="Genomic_DNA"/>
</dbReference>
<evidence type="ECO:0000313" key="12">
    <source>
        <dbReference type="Proteomes" id="UP000219621"/>
    </source>
</evidence>
<proteinExistence type="inferred from homology"/>
<evidence type="ECO:0000313" key="11">
    <source>
        <dbReference type="EMBL" id="SOE01453.1"/>
    </source>
</evidence>
<organism evidence="11 12">
    <name type="scientific">Caenispirillum bisanense</name>
    <dbReference type="NCBI Taxonomy" id="414052"/>
    <lineage>
        <taxon>Bacteria</taxon>
        <taxon>Pseudomonadati</taxon>
        <taxon>Pseudomonadota</taxon>
        <taxon>Alphaproteobacteria</taxon>
        <taxon>Rhodospirillales</taxon>
        <taxon>Novispirillaceae</taxon>
        <taxon>Caenispirillum</taxon>
    </lineage>
</organism>
<dbReference type="GO" id="GO:0005886">
    <property type="term" value="C:plasma membrane"/>
    <property type="evidence" value="ECO:0007669"/>
    <property type="project" value="UniProtKB-SubCell"/>
</dbReference>
<comment type="similarity">
    <text evidence="2">Belongs to the MotA family.</text>
</comment>
<keyword evidence="3" id="KW-0813">Transport</keyword>
<keyword evidence="8 9" id="KW-0472">Membrane</keyword>
<name>A0A286H102_9PROT</name>
<dbReference type="PROSITE" id="PS01307">
    <property type="entry name" value="MOTA"/>
    <property type="match status" value="1"/>
</dbReference>
<dbReference type="InterPro" id="IPR047055">
    <property type="entry name" value="MotA-like"/>
</dbReference>
<evidence type="ECO:0000256" key="3">
    <source>
        <dbReference type="ARBA" id="ARBA00022448"/>
    </source>
</evidence>
<evidence type="ECO:0000256" key="9">
    <source>
        <dbReference type="SAM" id="Phobius"/>
    </source>
</evidence>
<evidence type="ECO:0000256" key="5">
    <source>
        <dbReference type="ARBA" id="ARBA00022692"/>
    </source>
</evidence>
<feature type="transmembrane region" description="Helical" evidence="9">
    <location>
        <begin position="165"/>
        <end position="186"/>
    </location>
</feature>
<evidence type="ECO:0000256" key="8">
    <source>
        <dbReference type="ARBA" id="ARBA00023136"/>
    </source>
</evidence>
<dbReference type="PANTHER" id="PTHR30433:SF2">
    <property type="entry name" value="MOTILITY PROTEIN A"/>
    <property type="match status" value="1"/>
</dbReference>
<feature type="domain" description="MotA/TolQ/ExbB proton channel" evidence="10">
    <location>
        <begin position="121"/>
        <end position="230"/>
    </location>
</feature>
<keyword evidence="4" id="KW-1003">Cell membrane</keyword>
<evidence type="ECO:0000259" key="10">
    <source>
        <dbReference type="Pfam" id="PF01618"/>
    </source>
</evidence>
<dbReference type="GO" id="GO:0006935">
    <property type="term" value="P:chemotaxis"/>
    <property type="evidence" value="ECO:0007669"/>
    <property type="project" value="InterPro"/>
</dbReference>
<reference evidence="11 12" key="1">
    <citation type="submission" date="2017-09" db="EMBL/GenBank/DDBJ databases">
        <authorList>
            <person name="Ehlers B."/>
            <person name="Leendertz F.H."/>
        </authorList>
    </citation>
    <scope>NUCLEOTIDE SEQUENCE [LARGE SCALE GENOMIC DNA]</scope>
    <source>
        <strain evidence="11 12">USBA 140</strain>
    </source>
</reference>
<dbReference type="GO" id="GO:0071978">
    <property type="term" value="P:bacterial-type flagellum-dependent swarming motility"/>
    <property type="evidence" value="ECO:0007669"/>
    <property type="project" value="InterPro"/>
</dbReference>
<gene>
    <name evidence="11" type="ORF">SAMN05421508_11846</name>
</gene>
<evidence type="ECO:0000256" key="7">
    <source>
        <dbReference type="ARBA" id="ARBA00022989"/>
    </source>
</evidence>
<evidence type="ECO:0000256" key="4">
    <source>
        <dbReference type="ARBA" id="ARBA00022475"/>
    </source>
</evidence>
<sequence length="271" mass="28540">MADGLDIPARSARPALDLATIVGLGGAALLIAAALLLGGSVASFVDVPSVLIVIGGTLLVTTACFSVDDVLRTLKVTGTTFRASGREPRDAALKVINLATLARQQGLLKMQGPALDLLRREPILHKGLTLAIDGTPEPEVDGILRGELTAMVDRHRIAVQVLRKAAEIAPAMGLIGTLIGLVQMLGHLDDPATIGPSMAVALLTTFYGAILATIVFTPLASKLERNSADEQLVGRIYLLGVLSIGRKDNPRRLEMQINSVLPPAQRVTVFQ</sequence>
<keyword evidence="12" id="KW-1185">Reference proteome</keyword>
<feature type="transmembrane region" description="Helical" evidence="9">
    <location>
        <begin position="198"/>
        <end position="220"/>
    </location>
</feature>
<dbReference type="AlphaFoldDB" id="A0A286H102"/>
<evidence type="ECO:0000256" key="1">
    <source>
        <dbReference type="ARBA" id="ARBA00004651"/>
    </source>
</evidence>
<accession>A0A286H102</accession>
<evidence type="ECO:0000256" key="6">
    <source>
        <dbReference type="ARBA" id="ARBA00022779"/>
    </source>
</evidence>
<feature type="transmembrane region" description="Helical" evidence="9">
    <location>
        <begin position="15"/>
        <end position="37"/>
    </location>
</feature>
<dbReference type="OrthoDB" id="9806929at2"/>
<feature type="transmembrane region" description="Helical" evidence="9">
    <location>
        <begin position="49"/>
        <end position="67"/>
    </location>
</feature>
<dbReference type="RefSeq" id="WP_097281646.1">
    <property type="nucleotide sequence ID" value="NZ_OCNJ01000018.1"/>
</dbReference>
<dbReference type="InterPro" id="IPR002898">
    <property type="entry name" value="MotA_ExbB_proton_chnl"/>
</dbReference>
<keyword evidence="7 9" id="KW-1133">Transmembrane helix</keyword>